<dbReference type="InterPro" id="IPR003131">
    <property type="entry name" value="T1-type_BTB"/>
</dbReference>
<dbReference type="EMBL" id="CAJVPK010000417">
    <property type="protein sequence ID" value="CAG8507700.1"/>
    <property type="molecule type" value="Genomic_DNA"/>
</dbReference>
<name>A0A9N9F476_9GLOM</name>
<gene>
    <name evidence="2" type="ORF">DEBURN_LOCUS5012</name>
</gene>
<dbReference type="InterPro" id="IPR011333">
    <property type="entry name" value="SKP1/BTB/POZ_sf"/>
</dbReference>
<protein>
    <submittedName>
        <fullName evidence="2">11945_t:CDS:1</fullName>
    </submittedName>
</protein>
<evidence type="ECO:0000313" key="3">
    <source>
        <dbReference type="Proteomes" id="UP000789706"/>
    </source>
</evidence>
<dbReference type="SUPFAM" id="SSF54695">
    <property type="entry name" value="POZ domain"/>
    <property type="match status" value="1"/>
</dbReference>
<reference evidence="2" key="1">
    <citation type="submission" date="2021-06" db="EMBL/GenBank/DDBJ databases">
        <authorList>
            <person name="Kallberg Y."/>
            <person name="Tangrot J."/>
            <person name="Rosling A."/>
        </authorList>
    </citation>
    <scope>NUCLEOTIDE SEQUENCE</scope>
    <source>
        <strain evidence="2">AZ414A</strain>
    </source>
</reference>
<dbReference type="Pfam" id="PF02214">
    <property type="entry name" value="BTB_2"/>
    <property type="match status" value="1"/>
</dbReference>
<accession>A0A9N9F476</accession>
<dbReference type="Gene3D" id="3.30.710.10">
    <property type="entry name" value="Potassium Channel Kv1.1, Chain A"/>
    <property type="match status" value="1"/>
</dbReference>
<proteinExistence type="predicted"/>
<dbReference type="InterPro" id="IPR000210">
    <property type="entry name" value="BTB/POZ_dom"/>
</dbReference>
<dbReference type="AlphaFoldDB" id="A0A9N9F476"/>
<keyword evidence="3" id="KW-1185">Reference proteome</keyword>
<dbReference type="SMART" id="SM00225">
    <property type="entry name" value="BTB"/>
    <property type="match status" value="1"/>
</dbReference>
<comment type="caution">
    <text evidence="2">The sequence shown here is derived from an EMBL/GenBank/DDBJ whole genome shotgun (WGS) entry which is preliminary data.</text>
</comment>
<dbReference type="OrthoDB" id="2414723at2759"/>
<dbReference type="PANTHER" id="PTHR14499:SF136">
    <property type="entry name" value="GH08630P"/>
    <property type="match status" value="1"/>
</dbReference>
<sequence length="284" mass="33864">MKDSQTSNKRVSNRIILNVGGIKYETYISTLTAYPNTFLGAMFAEHNRPLLQTTLNENEYFIDRNGYIFYYILEFYRTGKIHFRENFYHQQYNSSVRNRYGFNGFGGGSRGIMGENRDNISNHPITHEELEEEMKYFQIPINTIWSSLTQRAIITKIDAFVDTLREVFYQVLGEFGSSIEIKFRRNKYQPQVKIREIEDDTMIFGIITNILKPYGSVGYLILDKFGTEIEHHMKQIIPELKWELIHIDNYNWYCIKMSTTEEIDHKEKLLRHRLNNVRAYYYFI</sequence>
<dbReference type="PANTHER" id="PTHR14499">
    <property type="entry name" value="POTASSIUM CHANNEL TETRAMERIZATION DOMAIN-CONTAINING"/>
    <property type="match status" value="1"/>
</dbReference>
<evidence type="ECO:0000259" key="1">
    <source>
        <dbReference type="SMART" id="SM00225"/>
    </source>
</evidence>
<feature type="domain" description="BTB" evidence="1">
    <location>
        <begin position="13"/>
        <end position="154"/>
    </location>
</feature>
<evidence type="ECO:0000313" key="2">
    <source>
        <dbReference type="EMBL" id="CAG8507700.1"/>
    </source>
</evidence>
<dbReference type="Proteomes" id="UP000789706">
    <property type="component" value="Unassembled WGS sequence"/>
</dbReference>
<dbReference type="GO" id="GO:0051260">
    <property type="term" value="P:protein homooligomerization"/>
    <property type="evidence" value="ECO:0007669"/>
    <property type="project" value="InterPro"/>
</dbReference>
<organism evidence="2 3">
    <name type="scientific">Diversispora eburnea</name>
    <dbReference type="NCBI Taxonomy" id="1213867"/>
    <lineage>
        <taxon>Eukaryota</taxon>
        <taxon>Fungi</taxon>
        <taxon>Fungi incertae sedis</taxon>
        <taxon>Mucoromycota</taxon>
        <taxon>Glomeromycotina</taxon>
        <taxon>Glomeromycetes</taxon>
        <taxon>Diversisporales</taxon>
        <taxon>Diversisporaceae</taxon>
        <taxon>Diversispora</taxon>
    </lineage>
</organism>